<dbReference type="EMBL" id="CAJHCQ010000002">
    <property type="protein sequence ID" value="CAD6517992.1"/>
    <property type="molecule type" value="Genomic_DNA"/>
</dbReference>
<proteinExistence type="predicted"/>
<protein>
    <submittedName>
        <fullName evidence="1">Uncharacterized protein</fullName>
    </submittedName>
</protein>
<gene>
    <name evidence="1" type="ORF">LMG27952_00931</name>
</gene>
<comment type="caution">
    <text evidence="1">The sequence shown here is derived from an EMBL/GenBank/DDBJ whole genome shotgun (WGS) entry which is preliminary data.</text>
</comment>
<dbReference type="RefSeq" id="WP_236596694.1">
    <property type="nucleotide sequence ID" value="NZ_CAJHCQ010000002.1"/>
</dbReference>
<dbReference type="Proteomes" id="UP000656319">
    <property type="component" value="Unassembled WGS sequence"/>
</dbReference>
<evidence type="ECO:0000313" key="1">
    <source>
        <dbReference type="EMBL" id="CAD6517992.1"/>
    </source>
</evidence>
<sequence>MRSKNSAMGVKDYMLRYARDLADSGRYADWRAIEALLRLRYGEEQSDRLLNDASVRGELDRRCQHPAHAGNNIEQIRR</sequence>
<organism evidence="1 2">
    <name type="scientific">Paraburkholderia hiiakae</name>
    <dbReference type="NCBI Taxonomy" id="1081782"/>
    <lineage>
        <taxon>Bacteria</taxon>
        <taxon>Pseudomonadati</taxon>
        <taxon>Pseudomonadota</taxon>
        <taxon>Betaproteobacteria</taxon>
        <taxon>Burkholderiales</taxon>
        <taxon>Burkholderiaceae</taxon>
        <taxon>Paraburkholderia</taxon>
    </lineage>
</organism>
<evidence type="ECO:0000313" key="2">
    <source>
        <dbReference type="Proteomes" id="UP000656319"/>
    </source>
</evidence>
<keyword evidence="2" id="KW-1185">Reference proteome</keyword>
<name>A0ABM8ND90_9BURK</name>
<reference evidence="1 2" key="1">
    <citation type="submission" date="2020-10" db="EMBL/GenBank/DDBJ databases">
        <authorList>
            <person name="Peeters C."/>
        </authorList>
    </citation>
    <scope>NUCLEOTIDE SEQUENCE [LARGE SCALE GENOMIC DNA]</scope>
    <source>
        <strain evidence="1 2">LMG 27952</strain>
    </source>
</reference>
<accession>A0ABM8ND90</accession>